<dbReference type="EMBL" id="NIVC01004603">
    <property type="protein sequence ID" value="PAA47024.1"/>
    <property type="molecule type" value="Genomic_DNA"/>
</dbReference>
<organism evidence="2 3">
    <name type="scientific">Macrostomum lignano</name>
    <dbReference type="NCBI Taxonomy" id="282301"/>
    <lineage>
        <taxon>Eukaryota</taxon>
        <taxon>Metazoa</taxon>
        <taxon>Spiralia</taxon>
        <taxon>Lophotrochozoa</taxon>
        <taxon>Platyhelminthes</taxon>
        <taxon>Rhabditophora</taxon>
        <taxon>Macrostomorpha</taxon>
        <taxon>Macrostomida</taxon>
        <taxon>Macrostomidae</taxon>
        <taxon>Macrostomum</taxon>
    </lineage>
</organism>
<reference evidence="2 3" key="1">
    <citation type="submission" date="2017-06" db="EMBL/GenBank/DDBJ databases">
        <title>A platform for efficient transgenesis in Macrostomum lignano, a flatworm model organism for stem cell research.</title>
        <authorList>
            <person name="Berezikov E."/>
        </authorList>
    </citation>
    <scope>NUCLEOTIDE SEQUENCE [LARGE SCALE GENOMIC DNA]</scope>
    <source>
        <strain evidence="2">DV1</strain>
        <tissue evidence="2">Whole organism</tissue>
    </source>
</reference>
<accession>A0A267DEF0</accession>
<evidence type="ECO:0000313" key="2">
    <source>
        <dbReference type="EMBL" id="PAA47024.1"/>
    </source>
</evidence>
<name>A0A267DEF0_9PLAT</name>
<dbReference type="AlphaFoldDB" id="A0A267DEF0"/>
<sequence length="147" mass="16518">QPISCFALKLEKLKLDFNSQNMQPDSRQESGTHQNRRGAGGISRHSRKQLGSSDARSPRAPASPRLSKQRLRLIVSEIVALREYKQQLTERLALAKDLNQTVACDRLACSLDSVRALLQLFFRYYCQRSGRGGAAMSDLAEITDARR</sequence>
<comment type="caution">
    <text evidence="2">The sequence shown here is derived from an EMBL/GenBank/DDBJ whole genome shotgun (WGS) entry which is preliminary data.</text>
</comment>
<dbReference type="Proteomes" id="UP000215902">
    <property type="component" value="Unassembled WGS sequence"/>
</dbReference>
<protein>
    <submittedName>
        <fullName evidence="2">Uncharacterized protein</fullName>
    </submittedName>
</protein>
<proteinExistence type="predicted"/>
<feature type="compositionally biased region" description="Polar residues" evidence="1">
    <location>
        <begin position="18"/>
        <end position="33"/>
    </location>
</feature>
<evidence type="ECO:0000313" key="3">
    <source>
        <dbReference type="Proteomes" id="UP000215902"/>
    </source>
</evidence>
<feature type="region of interest" description="Disordered" evidence="1">
    <location>
        <begin position="18"/>
        <end position="67"/>
    </location>
</feature>
<evidence type="ECO:0000256" key="1">
    <source>
        <dbReference type="SAM" id="MobiDB-lite"/>
    </source>
</evidence>
<feature type="non-terminal residue" evidence="2">
    <location>
        <position position="1"/>
    </location>
</feature>
<gene>
    <name evidence="2" type="ORF">BOX15_Mlig029424g2</name>
</gene>
<keyword evidence="3" id="KW-1185">Reference proteome</keyword>
<feature type="compositionally biased region" description="Low complexity" evidence="1">
    <location>
        <begin position="52"/>
        <end position="66"/>
    </location>
</feature>